<name>A0A9N8HHF8_9STRA</name>
<gene>
    <name evidence="2" type="ORF">SEMRO_633_G178840.1</name>
</gene>
<organism evidence="2 3">
    <name type="scientific">Seminavis robusta</name>
    <dbReference type="NCBI Taxonomy" id="568900"/>
    <lineage>
        <taxon>Eukaryota</taxon>
        <taxon>Sar</taxon>
        <taxon>Stramenopiles</taxon>
        <taxon>Ochrophyta</taxon>
        <taxon>Bacillariophyta</taxon>
        <taxon>Bacillariophyceae</taxon>
        <taxon>Bacillariophycidae</taxon>
        <taxon>Naviculales</taxon>
        <taxon>Naviculaceae</taxon>
        <taxon>Seminavis</taxon>
    </lineage>
</organism>
<dbReference type="Proteomes" id="UP001153069">
    <property type="component" value="Unassembled WGS sequence"/>
</dbReference>
<feature type="signal peptide" evidence="1">
    <location>
        <begin position="1"/>
        <end position="17"/>
    </location>
</feature>
<proteinExistence type="predicted"/>
<sequence length="379" mass="42618">MSVLLAQILAFAPLANARTLRADIMPVNEQQTTNRTASSRVLEGPQERDEVDLNRCPRLCQEEGQDSDVFDACVRWCGPCLEEDLGDEFCIDEYMEWTGIAPPWLGMDISNITEEPKPLCPLGFSAGEFWYTSDPFWNLQKVRIVGVYNNTSEESQRVLPEFFQIWTKNLEQNDRPYVPPTALEESFGDDVVVESGATVELAVTIDLKLAPEDDDAIFMRVYTKPGGFDPLQFALVSAQITCFDEVMPLPPPQQACPTQFLPGRSVYISDPPYENIRAVQVTADFKNLRDMPLTIMSDPFQAWTQGPNEENYDKPPSVMNPDADGRVIQPGETTTVFFTIDLRDSPDYHSKISIRLYTFELGGNQEGIDLVDTTIVCIT</sequence>
<dbReference type="EMBL" id="CAICTM010000632">
    <property type="protein sequence ID" value="CAB9514121.1"/>
    <property type="molecule type" value="Genomic_DNA"/>
</dbReference>
<dbReference type="AlphaFoldDB" id="A0A9N8HHF8"/>
<keyword evidence="3" id="KW-1185">Reference proteome</keyword>
<feature type="chain" id="PRO_5040439120" evidence="1">
    <location>
        <begin position="18"/>
        <end position="379"/>
    </location>
</feature>
<keyword evidence="1" id="KW-0732">Signal</keyword>
<evidence type="ECO:0000313" key="2">
    <source>
        <dbReference type="EMBL" id="CAB9514121.1"/>
    </source>
</evidence>
<protein>
    <submittedName>
        <fullName evidence="2">Uncharacterized protein</fullName>
    </submittedName>
</protein>
<evidence type="ECO:0000256" key="1">
    <source>
        <dbReference type="SAM" id="SignalP"/>
    </source>
</evidence>
<comment type="caution">
    <text evidence="2">The sequence shown here is derived from an EMBL/GenBank/DDBJ whole genome shotgun (WGS) entry which is preliminary data.</text>
</comment>
<evidence type="ECO:0000313" key="3">
    <source>
        <dbReference type="Proteomes" id="UP001153069"/>
    </source>
</evidence>
<accession>A0A9N8HHF8</accession>
<reference evidence="2" key="1">
    <citation type="submission" date="2020-06" db="EMBL/GenBank/DDBJ databases">
        <authorList>
            <consortium name="Plant Systems Biology data submission"/>
        </authorList>
    </citation>
    <scope>NUCLEOTIDE SEQUENCE</scope>
    <source>
        <strain evidence="2">D6</strain>
    </source>
</reference>